<evidence type="ECO:0000313" key="2">
    <source>
        <dbReference type="Proteomes" id="UP000789901"/>
    </source>
</evidence>
<accession>A0ABN7UHL8</accession>
<name>A0ABN7UHL8_GIGMA</name>
<comment type="caution">
    <text evidence="1">The sequence shown here is derived from an EMBL/GenBank/DDBJ whole genome shotgun (WGS) entry which is preliminary data.</text>
</comment>
<dbReference type="Proteomes" id="UP000789901">
    <property type="component" value="Unassembled WGS sequence"/>
</dbReference>
<reference evidence="1 2" key="1">
    <citation type="submission" date="2021-06" db="EMBL/GenBank/DDBJ databases">
        <authorList>
            <person name="Kallberg Y."/>
            <person name="Tangrot J."/>
            <person name="Rosling A."/>
        </authorList>
    </citation>
    <scope>NUCLEOTIDE SEQUENCE [LARGE SCALE GENOMIC DNA]</scope>
    <source>
        <strain evidence="1 2">120-4 pot B 10/14</strain>
    </source>
</reference>
<organism evidence="1 2">
    <name type="scientific">Gigaspora margarita</name>
    <dbReference type="NCBI Taxonomy" id="4874"/>
    <lineage>
        <taxon>Eukaryota</taxon>
        <taxon>Fungi</taxon>
        <taxon>Fungi incertae sedis</taxon>
        <taxon>Mucoromycota</taxon>
        <taxon>Glomeromycotina</taxon>
        <taxon>Glomeromycetes</taxon>
        <taxon>Diversisporales</taxon>
        <taxon>Gigasporaceae</taxon>
        <taxon>Gigaspora</taxon>
    </lineage>
</organism>
<sequence length="47" mass="5229">MRFEKYKVLTNCQSVSEDVVEPVAMVVSAAEDTGMSDKVAELVEVMY</sequence>
<dbReference type="EMBL" id="CAJVQB010003146">
    <property type="protein sequence ID" value="CAG8598996.1"/>
    <property type="molecule type" value="Genomic_DNA"/>
</dbReference>
<proteinExistence type="predicted"/>
<keyword evidence="2" id="KW-1185">Reference proteome</keyword>
<gene>
    <name evidence="1" type="ORF">GMARGA_LOCUS6787</name>
</gene>
<evidence type="ECO:0000313" key="1">
    <source>
        <dbReference type="EMBL" id="CAG8598996.1"/>
    </source>
</evidence>
<protein>
    <submittedName>
        <fullName evidence="1">29801_t:CDS:1</fullName>
    </submittedName>
</protein>